<sequence length="393" mass="43450">MTVNASAGLRAPGPVSLDPVGGKARTAIPVSGVHQWLTTLLRDLPKPTEYRFTADYSRAVVDYCLEKWPGGGSLAAPTVEEADAEFRASMTAAKDLSEHQVDQVCNRIFGTERELSAWLCGTTERYLTIIKPWTPVWLGFTNWALRWCRQNSIETLVFLARDALPFYIAATSLDQGLDLHLAHVSRTTRPDPLTANSILRQPSIALIDSGCYGTCINELRQRRSAVLDDSRDDGLATLLFYSRNPQLFGYVNYVMGKDMLASPETMGRAADFIIYAGDLLEALPKPYRYREQDPSTVEPTDLVSFTISIAALSRISSMAQASTFLDTERMNDLHEQVGLLFRLYQLAQHRCDLRGDFLFDEPTPKSLPAPGALAGLDFVEIPPQSYAFGTAGG</sequence>
<protein>
    <submittedName>
        <fullName evidence="1">Uncharacterized protein</fullName>
    </submittedName>
</protein>
<gene>
    <name evidence="1" type="ORF">GCM10010411_13020</name>
</gene>
<name>A0ABN3PGH6_9ACTN</name>
<reference evidence="1 2" key="1">
    <citation type="journal article" date="2019" name="Int. J. Syst. Evol. Microbiol.">
        <title>The Global Catalogue of Microorganisms (GCM) 10K type strain sequencing project: providing services to taxonomists for standard genome sequencing and annotation.</title>
        <authorList>
            <consortium name="The Broad Institute Genomics Platform"/>
            <consortium name="The Broad Institute Genome Sequencing Center for Infectious Disease"/>
            <person name="Wu L."/>
            <person name="Ma J."/>
        </authorList>
    </citation>
    <scope>NUCLEOTIDE SEQUENCE [LARGE SCALE GENOMIC DNA]</scope>
    <source>
        <strain evidence="1 2">JCM 6833</strain>
    </source>
</reference>
<dbReference type="Proteomes" id="UP001501509">
    <property type="component" value="Unassembled WGS sequence"/>
</dbReference>
<evidence type="ECO:0000313" key="2">
    <source>
        <dbReference type="Proteomes" id="UP001501509"/>
    </source>
</evidence>
<proteinExistence type="predicted"/>
<evidence type="ECO:0000313" key="1">
    <source>
        <dbReference type="EMBL" id="GAA2581731.1"/>
    </source>
</evidence>
<organism evidence="1 2">
    <name type="scientific">Actinomadura fulvescens</name>
    <dbReference type="NCBI Taxonomy" id="46160"/>
    <lineage>
        <taxon>Bacteria</taxon>
        <taxon>Bacillati</taxon>
        <taxon>Actinomycetota</taxon>
        <taxon>Actinomycetes</taxon>
        <taxon>Streptosporangiales</taxon>
        <taxon>Thermomonosporaceae</taxon>
        <taxon>Actinomadura</taxon>
    </lineage>
</organism>
<comment type="caution">
    <text evidence="1">The sequence shown here is derived from an EMBL/GenBank/DDBJ whole genome shotgun (WGS) entry which is preliminary data.</text>
</comment>
<dbReference type="EMBL" id="BAAATD010000001">
    <property type="protein sequence ID" value="GAA2581731.1"/>
    <property type="molecule type" value="Genomic_DNA"/>
</dbReference>
<dbReference type="RefSeq" id="WP_344538563.1">
    <property type="nucleotide sequence ID" value="NZ_BAAATD010000001.1"/>
</dbReference>
<accession>A0ABN3PGH6</accession>
<keyword evidence="2" id="KW-1185">Reference proteome</keyword>